<dbReference type="OrthoDB" id="10261039at2759"/>
<dbReference type="GO" id="GO:0042407">
    <property type="term" value="P:cristae formation"/>
    <property type="evidence" value="ECO:0007669"/>
    <property type="project" value="TreeGrafter"/>
</dbReference>
<evidence type="ECO:0000256" key="6">
    <source>
        <dbReference type="ARBA" id="ARBA00023136"/>
    </source>
</evidence>
<keyword evidence="5 7" id="KW-0496">Mitochondrion</keyword>
<dbReference type="Pfam" id="PF09731">
    <property type="entry name" value="Mitofilin"/>
    <property type="match status" value="1"/>
</dbReference>
<evidence type="ECO:0000313" key="9">
    <source>
        <dbReference type="EMBL" id="OWA53663.1"/>
    </source>
</evidence>
<organism evidence="9 10">
    <name type="scientific">Hypsibius exemplaris</name>
    <name type="common">Freshwater tardigrade</name>
    <dbReference type="NCBI Taxonomy" id="2072580"/>
    <lineage>
        <taxon>Eukaryota</taxon>
        <taxon>Metazoa</taxon>
        <taxon>Ecdysozoa</taxon>
        <taxon>Tardigrada</taxon>
        <taxon>Eutardigrada</taxon>
        <taxon>Parachela</taxon>
        <taxon>Hypsibioidea</taxon>
        <taxon>Hypsibiidae</taxon>
        <taxon>Hypsibius</taxon>
    </lineage>
</organism>
<comment type="caution">
    <text evidence="9">The sequence shown here is derived from an EMBL/GenBank/DDBJ whole genome shotgun (WGS) entry which is preliminary data.</text>
</comment>
<dbReference type="PANTHER" id="PTHR15415:SF7">
    <property type="entry name" value="MICOS COMPLEX SUBUNIT MIC60"/>
    <property type="match status" value="1"/>
</dbReference>
<comment type="subcellular location">
    <subcellularLocation>
        <location evidence="7">Mitochondrion inner membrane</location>
        <topology evidence="7">Single-pass membrane protein</topology>
    </subcellularLocation>
</comment>
<comment type="function">
    <text evidence="7">Component of the MICOS complex, a large protein complex of the mitochondrial inner membrane that plays crucial roles in the maintenance of crista junctions, inner membrane architecture, and formation of contact sites to the outer membrane.</text>
</comment>
<dbReference type="Proteomes" id="UP000192578">
    <property type="component" value="Unassembled WGS sequence"/>
</dbReference>
<evidence type="ECO:0000256" key="2">
    <source>
        <dbReference type="ARBA" id="ARBA00022692"/>
    </source>
</evidence>
<feature type="compositionally biased region" description="Low complexity" evidence="8">
    <location>
        <begin position="107"/>
        <end position="119"/>
    </location>
</feature>
<comment type="similarity">
    <text evidence="1 7">Belongs to the MICOS complex subunit Mic60 family.</text>
</comment>
<protein>
    <recommendedName>
        <fullName evidence="7">MICOS complex subunit MIC60</fullName>
    </recommendedName>
    <alternativeName>
        <fullName evidence="7">Mitofilin</fullName>
    </alternativeName>
</protein>
<evidence type="ECO:0000256" key="4">
    <source>
        <dbReference type="ARBA" id="ARBA00022989"/>
    </source>
</evidence>
<keyword evidence="2 7" id="KW-0812">Transmembrane</keyword>
<gene>
    <name evidence="9" type="ORF">BV898_18084</name>
</gene>
<reference evidence="10" key="1">
    <citation type="submission" date="2017-01" db="EMBL/GenBank/DDBJ databases">
        <title>Comparative genomics of anhydrobiosis in the tardigrade Hypsibius dujardini.</title>
        <authorList>
            <person name="Yoshida Y."/>
            <person name="Koutsovoulos G."/>
            <person name="Laetsch D."/>
            <person name="Stevens L."/>
            <person name="Kumar S."/>
            <person name="Horikawa D."/>
            <person name="Ishino K."/>
            <person name="Komine S."/>
            <person name="Tomita M."/>
            <person name="Blaxter M."/>
            <person name="Arakawa K."/>
        </authorList>
    </citation>
    <scope>NUCLEOTIDE SEQUENCE [LARGE SCALE GENOMIC DNA]</scope>
    <source>
        <strain evidence="10">Z151</strain>
    </source>
</reference>
<comment type="subunit">
    <text evidence="7">Component of the mitochondrial contact site and cristae organizing system (MICOS) complex.</text>
</comment>
<name>A0A9X6NJD8_HYPEX</name>
<keyword evidence="3 7" id="KW-0999">Mitochondrion inner membrane</keyword>
<keyword evidence="6" id="KW-0472">Membrane</keyword>
<evidence type="ECO:0000256" key="1">
    <source>
        <dbReference type="ARBA" id="ARBA00010877"/>
    </source>
</evidence>
<feature type="region of interest" description="Disordered" evidence="8">
    <location>
        <begin position="107"/>
        <end position="190"/>
    </location>
</feature>
<accession>A0A9X6NJD8</accession>
<sequence>MLRVSKKLSTSPLVQTKDAVACWKSAGGNHAAGRRTIHTTLPRAQQYGSESSGSAAGTLFKVVGVTGVIVGMPLAYAAYDKKFRVTVEGYAPFLKPVLDKIEPLFPSSSSPVAAAPPKSESSKPKYEPPSAPLSFTPPKPAAAAKPVEKRDVSLASEPKREEKPVVNGNNGSKSPTVPLPVIEKPNDASAPVKADTVDKIVQVGTPAAAKDVREKGDLKKEVPAVVAPVKPASADTKVQAVDKVGREVKGKSNSSRLVDLESFLNGRQLTAEEERLVEAVVRSTSGRLQAEFDDFIEDLEMEHEWDLQTQLKRQIAAHAGTILDALKRQEGELESHFQARLQRRLDEERQRFNLQVAGALGRVHGIEEALSQRSRAEKLNQKSQYLWHASHALYDAVTYGNLAAHNSEERMVPLSKYVTLAKVFSDSHPFVLSILRAVPEEALNRGVLSEETLRERFSAVKQSARRVAMITDQENSPFRYLLSYLQSLLIRDIQYDLKKTAELDSSALDTFRLLATAQQCVAQGDLATAVRLVGQLQGESRKVAQDWLKEARLHLETQQIAKLLLAHASAVGLSNVPVDAAKKQ</sequence>
<dbReference type="InterPro" id="IPR019133">
    <property type="entry name" value="MIC60"/>
</dbReference>
<keyword evidence="10" id="KW-1185">Reference proteome</keyword>
<feature type="compositionally biased region" description="Basic and acidic residues" evidence="8">
    <location>
        <begin position="146"/>
        <end position="164"/>
    </location>
</feature>
<evidence type="ECO:0000256" key="5">
    <source>
        <dbReference type="ARBA" id="ARBA00023128"/>
    </source>
</evidence>
<evidence type="ECO:0000256" key="7">
    <source>
        <dbReference type="RuleBase" id="RU363000"/>
    </source>
</evidence>
<dbReference type="GO" id="GO:0061617">
    <property type="term" value="C:MICOS complex"/>
    <property type="evidence" value="ECO:0007669"/>
    <property type="project" value="TreeGrafter"/>
</dbReference>
<dbReference type="AlphaFoldDB" id="A0A9X6NJD8"/>
<keyword evidence="4" id="KW-1133">Transmembrane helix</keyword>
<feature type="compositionally biased region" description="Pro residues" evidence="8">
    <location>
        <begin position="127"/>
        <end position="140"/>
    </location>
</feature>
<dbReference type="PANTHER" id="PTHR15415">
    <property type="entry name" value="MITOFILIN"/>
    <property type="match status" value="1"/>
</dbReference>
<proteinExistence type="inferred from homology"/>
<dbReference type="EMBL" id="MTYJ01000337">
    <property type="protein sequence ID" value="OWA53663.1"/>
    <property type="molecule type" value="Genomic_DNA"/>
</dbReference>
<evidence type="ECO:0000256" key="3">
    <source>
        <dbReference type="ARBA" id="ARBA00022792"/>
    </source>
</evidence>
<evidence type="ECO:0000256" key="8">
    <source>
        <dbReference type="SAM" id="MobiDB-lite"/>
    </source>
</evidence>
<evidence type="ECO:0000313" key="10">
    <source>
        <dbReference type="Proteomes" id="UP000192578"/>
    </source>
</evidence>